<evidence type="ECO:0000256" key="9">
    <source>
        <dbReference type="ARBA" id="ARBA00022989"/>
    </source>
</evidence>
<dbReference type="InterPro" id="IPR050640">
    <property type="entry name" value="Bact_2-comp_sensor_kinase"/>
</dbReference>
<keyword evidence="6" id="KW-0547">Nucleotide-binding</keyword>
<dbReference type="SMART" id="SM00304">
    <property type="entry name" value="HAMP"/>
    <property type="match status" value="1"/>
</dbReference>
<evidence type="ECO:0000256" key="2">
    <source>
        <dbReference type="ARBA" id="ARBA00022475"/>
    </source>
</evidence>
<dbReference type="SUPFAM" id="SSF55874">
    <property type="entry name" value="ATPase domain of HSP90 chaperone/DNA topoisomerase II/histidine kinase"/>
    <property type="match status" value="1"/>
</dbReference>
<keyword evidence="5" id="KW-0812">Transmembrane</keyword>
<evidence type="ECO:0000256" key="11">
    <source>
        <dbReference type="ARBA" id="ARBA00023136"/>
    </source>
</evidence>
<evidence type="ECO:0000256" key="10">
    <source>
        <dbReference type="ARBA" id="ARBA00023012"/>
    </source>
</evidence>
<dbReference type="Proteomes" id="UP000275368">
    <property type="component" value="Chromosome"/>
</dbReference>
<dbReference type="Pfam" id="PF00672">
    <property type="entry name" value="HAMP"/>
    <property type="match status" value="1"/>
</dbReference>
<keyword evidence="11" id="KW-0472">Membrane</keyword>
<dbReference type="SUPFAM" id="SSF158472">
    <property type="entry name" value="HAMP domain-like"/>
    <property type="match status" value="1"/>
</dbReference>
<reference evidence="12 13" key="1">
    <citation type="submission" date="2018-11" db="EMBL/GenBank/DDBJ databases">
        <title>Complete genome sequence of Paenibacillus baekrokdamisoli strain KCTC 33723.</title>
        <authorList>
            <person name="Kang S.W."/>
            <person name="Lee K.C."/>
            <person name="Kim K.K."/>
            <person name="Kim J.S."/>
            <person name="Kim D.S."/>
            <person name="Ko S.H."/>
            <person name="Yang S.H."/>
            <person name="Lee J.S."/>
        </authorList>
    </citation>
    <scope>NUCLEOTIDE SEQUENCE [LARGE SCALE GENOMIC DNA]</scope>
    <source>
        <strain evidence="12 13">KCTC 33723</strain>
    </source>
</reference>
<dbReference type="GO" id="GO:0000155">
    <property type="term" value="F:phosphorelay sensor kinase activity"/>
    <property type="evidence" value="ECO:0007669"/>
    <property type="project" value="InterPro"/>
</dbReference>
<evidence type="ECO:0000313" key="13">
    <source>
        <dbReference type="Proteomes" id="UP000275368"/>
    </source>
</evidence>
<protein>
    <submittedName>
        <fullName evidence="12">Sensor histidine kinase YesM</fullName>
    </submittedName>
</protein>
<accession>A0A3G9IL26</accession>
<dbReference type="Gene3D" id="3.30.565.10">
    <property type="entry name" value="Histidine kinase-like ATPase, C-terminal domain"/>
    <property type="match status" value="1"/>
</dbReference>
<keyword evidence="7 12" id="KW-0418">Kinase</keyword>
<keyword evidence="8" id="KW-0067">ATP-binding</keyword>
<dbReference type="Gene3D" id="3.30.450.20">
    <property type="entry name" value="PAS domain"/>
    <property type="match status" value="1"/>
</dbReference>
<dbReference type="InterPro" id="IPR033479">
    <property type="entry name" value="dCache_1"/>
</dbReference>
<dbReference type="PANTHER" id="PTHR34220:SF11">
    <property type="entry name" value="SENSOR PROTEIN KINASE HPTS"/>
    <property type="match status" value="1"/>
</dbReference>
<dbReference type="EMBL" id="AP019308">
    <property type="protein sequence ID" value="BBH19026.1"/>
    <property type="molecule type" value="Genomic_DNA"/>
</dbReference>
<evidence type="ECO:0000256" key="1">
    <source>
        <dbReference type="ARBA" id="ARBA00004651"/>
    </source>
</evidence>
<sequence length="598" mass="68846">MIFRNIFKNYRFTSKLIITYLLLTVIPMAIIGYVSYWQYNRSIENQVGKYIPRILSQTNDNIDRKLDELQNLSELIYNSNEVVSILRKKTSQSQSRSLQDKFAVEGYLSRTYLSGNYSDVLGVFIYSNNRIFQKANLAYSAFDPNSLPVGQELNFRGKVSIILPLDAGLQFEGAVPYLLIVKPIKDSDNQKTLGTMYIAVTMKFIENVLSELANEDSATLWIMDMKGKIIYHTDSERIGGIYDDARLFPVTDGSFKKMSSSKSELFSVSRSASTSWTLAYRIPMEKLTAQTDRLRSLMITAFVLFVAVTGVISVLLAWNFTRPLIQLRRLMVDVQRGNFQVDMQIRSRDDEIGMLAHRFNAMVKEIRALIQENYQIEIKQKEAQLYALQFQINPHFMYNTLETISMAVEQGERETAVEMVSLLGRMMRFSLSNKRRTIPISEELQHVEDFLQIQKYRFEDALEYAIHSSIESENYGTLKFILQPIVENSIKYGLEHRQKVYIELEIDEVRDENGKSVSIRFSIRDNGVGMDADRLQQVRHMLSDSQFMQRDSGVGLLNVHSRIAMEYGESYGLSIDSEKEKGTVTVLEIPVLPMEDEK</sequence>
<comment type="subcellular location">
    <subcellularLocation>
        <location evidence="1">Cell membrane</location>
        <topology evidence="1">Multi-pass membrane protein</topology>
    </subcellularLocation>
</comment>
<dbReference type="Pfam" id="PF02518">
    <property type="entry name" value="HATPase_c"/>
    <property type="match status" value="1"/>
</dbReference>
<dbReference type="InterPro" id="IPR010559">
    <property type="entry name" value="Sig_transdc_His_kin_internal"/>
</dbReference>
<evidence type="ECO:0000256" key="8">
    <source>
        <dbReference type="ARBA" id="ARBA00022840"/>
    </source>
</evidence>
<dbReference type="GO" id="GO:0005886">
    <property type="term" value="C:plasma membrane"/>
    <property type="evidence" value="ECO:0007669"/>
    <property type="project" value="UniProtKB-SubCell"/>
</dbReference>
<keyword evidence="13" id="KW-1185">Reference proteome</keyword>
<evidence type="ECO:0000256" key="3">
    <source>
        <dbReference type="ARBA" id="ARBA00022553"/>
    </source>
</evidence>
<dbReference type="RefSeq" id="WP_183530630.1">
    <property type="nucleotide sequence ID" value="NZ_AP019308.1"/>
</dbReference>
<evidence type="ECO:0000256" key="7">
    <source>
        <dbReference type="ARBA" id="ARBA00022777"/>
    </source>
</evidence>
<dbReference type="GO" id="GO:0005524">
    <property type="term" value="F:ATP binding"/>
    <property type="evidence" value="ECO:0007669"/>
    <property type="project" value="UniProtKB-KW"/>
</dbReference>
<dbReference type="AlphaFoldDB" id="A0A3G9IL26"/>
<dbReference type="InterPro" id="IPR003660">
    <property type="entry name" value="HAMP_dom"/>
</dbReference>
<evidence type="ECO:0000313" key="12">
    <source>
        <dbReference type="EMBL" id="BBH19026.1"/>
    </source>
</evidence>
<dbReference type="Pfam" id="PF06580">
    <property type="entry name" value="His_kinase"/>
    <property type="match status" value="1"/>
</dbReference>
<evidence type="ECO:0000256" key="4">
    <source>
        <dbReference type="ARBA" id="ARBA00022679"/>
    </source>
</evidence>
<evidence type="ECO:0000256" key="5">
    <source>
        <dbReference type="ARBA" id="ARBA00022692"/>
    </source>
</evidence>
<proteinExistence type="predicted"/>
<keyword evidence="4" id="KW-0808">Transferase</keyword>
<name>A0A3G9IL26_9BACL</name>
<dbReference type="InterPro" id="IPR003594">
    <property type="entry name" value="HATPase_dom"/>
</dbReference>
<keyword evidence="10" id="KW-0902">Two-component regulatory system</keyword>
<dbReference type="Gene3D" id="6.10.340.10">
    <property type="match status" value="1"/>
</dbReference>
<dbReference type="InterPro" id="IPR036890">
    <property type="entry name" value="HATPase_C_sf"/>
</dbReference>
<keyword evidence="3" id="KW-0597">Phosphoprotein</keyword>
<keyword evidence="9" id="KW-1133">Transmembrane helix</keyword>
<dbReference type="PANTHER" id="PTHR34220">
    <property type="entry name" value="SENSOR HISTIDINE KINASE YPDA"/>
    <property type="match status" value="1"/>
</dbReference>
<dbReference type="CDD" id="cd06225">
    <property type="entry name" value="HAMP"/>
    <property type="match status" value="1"/>
</dbReference>
<organism evidence="12 13">
    <name type="scientific">Paenibacillus baekrokdamisoli</name>
    <dbReference type="NCBI Taxonomy" id="1712516"/>
    <lineage>
        <taxon>Bacteria</taxon>
        <taxon>Bacillati</taxon>
        <taxon>Bacillota</taxon>
        <taxon>Bacilli</taxon>
        <taxon>Bacillales</taxon>
        <taxon>Paenibacillaceae</taxon>
        <taxon>Paenibacillus</taxon>
    </lineage>
</organism>
<evidence type="ECO:0000256" key="6">
    <source>
        <dbReference type="ARBA" id="ARBA00022741"/>
    </source>
</evidence>
<dbReference type="Pfam" id="PF02743">
    <property type="entry name" value="dCache_1"/>
    <property type="match status" value="1"/>
</dbReference>
<dbReference type="KEGG" id="pbk:Back11_03710"/>
<dbReference type="PROSITE" id="PS50885">
    <property type="entry name" value="HAMP"/>
    <property type="match status" value="1"/>
</dbReference>
<gene>
    <name evidence="12" type="primary">yesM_1</name>
    <name evidence="12" type="ORF">Back11_03710</name>
</gene>
<dbReference type="SMART" id="SM00387">
    <property type="entry name" value="HATPase_c"/>
    <property type="match status" value="1"/>
</dbReference>
<keyword evidence="2" id="KW-1003">Cell membrane</keyword>